<dbReference type="Pfam" id="PF00990">
    <property type="entry name" value="GGDEF"/>
    <property type="match status" value="1"/>
</dbReference>
<gene>
    <name evidence="3" type="ORF">LCGC14_0023940</name>
</gene>
<comment type="caution">
    <text evidence="3">The sequence shown here is derived from an EMBL/GenBank/DDBJ whole genome shotgun (WGS) entry which is preliminary data.</text>
</comment>
<dbReference type="CDD" id="cd01948">
    <property type="entry name" value="EAL"/>
    <property type="match status" value="1"/>
</dbReference>
<accession>A0A0F9W0V3</accession>
<dbReference type="SUPFAM" id="SSF141868">
    <property type="entry name" value="EAL domain-like"/>
    <property type="match status" value="1"/>
</dbReference>
<dbReference type="Gene3D" id="3.20.20.450">
    <property type="entry name" value="EAL domain"/>
    <property type="match status" value="1"/>
</dbReference>
<dbReference type="PROSITE" id="PS50883">
    <property type="entry name" value="EAL"/>
    <property type="match status" value="1"/>
</dbReference>
<dbReference type="SMART" id="SM00267">
    <property type="entry name" value="GGDEF"/>
    <property type="match status" value="1"/>
</dbReference>
<dbReference type="InterPro" id="IPR029787">
    <property type="entry name" value="Nucleotide_cyclase"/>
</dbReference>
<dbReference type="Pfam" id="PF00563">
    <property type="entry name" value="EAL"/>
    <property type="match status" value="1"/>
</dbReference>
<feature type="domain" description="EAL" evidence="1">
    <location>
        <begin position="321"/>
        <end position="584"/>
    </location>
</feature>
<dbReference type="CDD" id="cd01949">
    <property type="entry name" value="GGDEF"/>
    <property type="match status" value="1"/>
</dbReference>
<feature type="domain" description="GGDEF" evidence="2">
    <location>
        <begin position="169"/>
        <end position="312"/>
    </location>
</feature>
<dbReference type="PROSITE" id="PS50887">
    <property type="entry name" value="GGDEF"/>
    <property type="match status" value="1"/>
</dbReference>
<organism evidence="3">
    <name type="scientific">marine sediment metagenome</name>
    <dbReference type="NCBI Taxonomy" id="412755"/>
    <lineage>
        <taxon>unclassified sequences</taxon>
        <taxon>metagenomes</taxon>
        <taxon>ecological metagenomes</taxon>
    </lineage>
</organism>
<dbReference type="InterPro" id="IPR050706">
    <property type="entry name" value="Cyclic-di-GMP_PDE-like"/>
</dbReference>
<dbReference type="GO" id="GO:0071111">
    <property type="term" value="F:cyclic-guanylate-specific phosphodiesterase activity"/>
    <property type="evidence" value="ECO:0007669"/>
    <property type="project" value="InterPro"/>
</dbReference>
<dbReference type="InterPro" id="IPR000160">
    <property type="entry name" value="GGDEF_dom"/>
</dbReference>
<dbReference type="SMART" id="SM00052">
    <property type="entry name" value="EAL"/>
    <property type="match status" value="1"/>
</dbReference>
<name>A0A0F9W0V3_9ZZZZ</name>
<reference evidence="3" key="1">
    <citation type="journal article" date="2015" name="Nature">
        <title>Complex archaea that bridge the gap between prokaryotes and eukaryotes.</title>
        <authorList>
            <person name="Spang A."/>
            <person name="Saw J.H."/>
            <person name="Jorgensen S.L."/>
            <person name="Zaremba-Niedzwiedzka K."/>
            <person name="Martijn J."/>
            <person name="Lind A.E."/>
            <person name="van Eijk R."/>
            <person name="Schleper C."/>
            <person name="Guy L."/>
            <person name="Ettema T.J."/>
        </authorList>
    </citation>
    <scope>NUCLEOTIDE SEQUENCE</scope>
</reference>
<dbReference type="EMBL" id="LAZR01000004">
    <property type="protein sequence ID" value="KKO10911.1"/>
    <property type="molecule type" value="Genomic_DNA"/>
</dbReference>
<evidence type="ECO:0000259" key="1">
    <source>
        <dbReference type="PROSITE" id="PS50883"/>
    </source>
</evidence>
<evidence type="ECO:0000313" key="3">
    <source>
        <dbReference type="EMBL" id="KKO10911.1"/>
    </source>
</evidence>
<dbReference type="InterPro" id="IPR035919">
    <property type="entry name" value="EAL_sf"/>
</dbReference>
<dbReference type="NCBIfam" id="TIGR00254">
    <property type="entry name" value="GGDEF"/>
    <property type="match status" value="1"/>
</dbReference>
<dbReference type="SUPFAM" id="SSF55073">
    <property type="entry name" value="Nucleotide cyclase"/>
    <property type="match status" value="1"/>
</dbReference>
<protein>
    <submittedName>
        <fullName evidence="3">Uncharacterized protein</fullName>
    </submittedName>
</protein>
<dbReference type="AlphaFoldDB" id="A0A0F9W0V3"/>
<dbReference type="InterPro" id="IPR043128">
    <property type="entry name" value="Rev_trsase/Diguanyl_cyclase"/>
</dbReference>
<proteinExistence type="predicted"/>
<dbReference type="PANTHER" id="PTHR33121">
    <property type="entry name" value="CYCLIC DI-GMP PHOSPHODIESTERASE PDEF"/>
    <property type="match status" value="1"/>
</dbReference>
<dbReference type="Gene3D" id="3.30.70.270">
    <property type="match status" value="1"/>
</dbReference>
<dbReference type="PANTHER" id="PTHR33121:SF70">
    <property type="entry name" value="SIGNALING PROTEIN YKOW"/>
    <property type="match status" value="1"/>
</dbReference>
<dbReference type="InterPro" id="IPR001633">
    <property type="entry name" value="EAL_dom"/>
</dbReference>
<sequence>MTTSNDAYESLLQFMYRAPIGLVQTSLDGDIEMINPKSAQLLMPFSQDGSLDNLYTLLQDSAPTLRQLAADADPASGIICESLRISLHPEAAPSPSSPILSLSMLRLVDDLLLAVFVDVTLEVQHEQQVLSRKLSEAERVDKLTGLPTRVAALELLQTALDRPATDTRYGCALLYISCNRFKLINDALGYNIGNQLLSLIAGRLGSTLRSRRRDGEVMDGLPLTARIGGDEFAVMLDDLLVPENVTGVAQRILDRLGRPYAIGPHKIYCSVSMGIVVQNRDSGNASDLLQDASLAMEDAKRAGDSRYAIFEPGMRASARQRRSVEDDLQLALAKNQLFVVYQPVVGLQGEQYIDGAIDPCAGMEALVRWQHPVRGVVSPVEFIGIAEECGMIDAIGEFVLDTACRQFMTWQALLGPRAPRKLAVNLSREQLSHPGLAGIVDGILRSSGMPASCLQLEVTESLAAQSGSVLTRLHELKALGLTLALDDFGTGYSSLSSLHQIPVDTVKIDRSFVRYGDTSLHHRILIDATIRVAHSLGMDTVAEGIETFAQAEIVRQLGCDKGQGYLYSKPVVAADFASWLTDTTVASKS</sequence>
<evidence type="ECO:0000259" key="2">
    <source>
        <dbReference type="PROSITE" id="PS50887"/>
    </source>
</evidence>